<proteinExistence type="inferred from homology"/>
<evidence type="ECO:0000313" key="6">
    <source>
        <dbReference type="EMBL" id="MBE1525119.1"/>
    </source>
</evidence>
<dbReference type="Pfam" id="PF03466">
    <property type="entry name" value="LysR_substrate"/>
    <property type="match status" value="1"/>
</dbReference>
<name>A0ABR9JGR0_9MICC</name>
<feature type="domain" description="HTH lysR-type" evidence="5">
    <location>
        <begin position="4"/>
        <end position="62"/>
    </location>
</feature>
<sequence length="303" mass="33015">MASYTLRQLESFVAVAENGSIAGAAEALRVSQSSIAGALNNLERVFDAQLTIRRKAHGVTLTPNGRFVLERAKNLLNQAEDLELHADAAGTELRGSLKLGCYLTLAPTVLSRLMDHYGRRYPGVELDFFDGAQTEVHRRLASGELDAAIAYDMALPSGLSRRRLYHAEPTIVLAADHPLAPRAELSLADVAAEPMILLDVDPSRENTTTMFEAAGLEPNIRFRTTDYEVTRSLVGRGMGYAILVQQPAGDQSYEGRRLAVRPISPSVRHVPVSIVWPESVRLSQATTALIDLASELYPAKPKA</sequence>
<dbReference type="GO" id="GO:0003677">
    <property type="term" value="F:DNA binding"/>
    <property type="evidence" value="ECO:0007669"/>
    <property type="project" value="UniProtKB-KW"/>
</dbReference>
<evidence type="ECO:0000256" key="3">
    <source>
        <dbReference type="ARBA" id="ARBA00023125"/>
    </source>
</evidence>
<dbReference type="Pfam" id="PF00126">
    <property type="entry name" value="HTH_1"/>
    <property type="match status" value="1"/>
</dbReference>
<evidence type="ECO:0000256" key="4">
    <source>
        <dbReference type="ARBA" id="ARBA00023163"/>
    </source>
</evidence>
<organism evidence="6 7">
    <name type="scientific">Nesterenkonia lutea</name>
    <dbReference type="NCBI Taxonomy" id="272919"/>
    <lineage>
        <taxon>Bacteria</taxon>
        <taxon>Bacillati</taxon>
        <taxon>Actinomycetota</taxon>
        <taxon>Actinomycetes</taxon>
        <taxon>Micrococcales</taxon>
        <taxon>Micrococcaceae</taxon>
        <taxon>Nesterenkonia</taxon>
    </lineage>
</organism>
<dbReference type="Gene3D" id="3.40.190.10">
    <property type="entry name" value="Periplasmic binding protein-like II"/>
    <property type="match status" value="2"/>
</dbReference>
<accession>A0ABR9JGR0</accession>
<comment type="caution">
    <text evidence="6">The sequence shown here is derived from an EMBL/GenBank/DDBJ whole genome shotgun (WGS) entry which is preliminary data.</text>
</comment>
<dbReference type="InterPro" id="IPR005119">
    <property type="entry name" value="LysR_subst-bd"/>
</dbReference>
<dbReference type="EMBL" id="JADBED010000001">
    <property type="protein sequence ID" value="MBE1525119.1"/>
    <property type="molecule type" value="Genomic_DNA"/>
</dbReference>
<dbReference type="PANTHER" id="PTHR30346:SF0">
    <property type="entry name" value="HCA OPERON TRANSCRIPTIONAL ACTIVATOR HCAR"/>
    <property type="match status" value="1"/>
</dbReference>
<dbReference type="PROSITE" id="PS50931">
    <property type="entry name" value="HTH_LYSR"/>
    <property type="match status" value="1"/>
</dbReference>
<dbReference type="SUPFAM" id="SSF53850">
    <property type="entry name" value="Periplasmic binding protein-like II"/>
    <property type="match status" value="1"/>
</dbReference>
<dbReference type="SUPFAM" id="SSF46785">
    <property type="entry name" value="Winged helix' DNA-binding domain"/>
    <property type="match status" value="1"/>
</dbReference>
<keyword evidence="4" id="KW-0804">Transcription</keyword>
<gene>
    <name evidence="6" type="ORF">H4W27_002237</name>
</gene>
<dbReference type="Gene3D" id="1.10.10.10">
    <property type="entry name" value="Winged helix-like DNA-binding domain superfamily/Winged helix DNA-binding domain"/>
    <property type="match status" value="1"/>
</dbReference>
<protein>
    <submittedName>
        <fullName evidence="6">DNA-binding transcriptional LysR family regulator</fullName>
    </submittedName>
</protein>
<dbReference type="PANTHER" id="PTHR30346">
    <property type="entry name" value="TRANSCRIPTIONAL DUAL REGULATOR HCAR-RELATED"/>
    <property type="match status" value="1"/>
</dbReference>
<dbReference type="InterPro" id="IPR036390">
    <property type="entry name" value="WH_DNA-bd_sf"/>
</dbReference>
<evidence type="ECO:0000256" key="1">
    <source>
        <dbReference type="ARBA" id="ARBA00009437"/>
    </source>
</evidence>
<reference evidence="6 7" key="1">
    <citation type="submission" date="2020-10" db="EMBL/GenBank/DDBJ databases">
        <title>Sequencing the genomes of 1000 actinobacteria strains.</title>
        <authorList>
            <person name="Klenk H.-P."/>
        </authorList>
    </citation>
    <scope>NUCLEOTIDE SEQUENCE [LARGE SCALE GENOMIC DNA]</scope>
    <source>
        <strain evidence="6 7">DSM 15666</strain>
    </source>
</reference>
<evidence type="ECO:0000259" key="5">
    <source>
        <dbReference type="PROSITE" id="PS50931"/>
    </source>
</evidence>
<evidence type="ECO:0000313" key="7">
    <source>
        <dbReference type="Proteomes" id="UP000643525"/>
    </source>
</evidence>
<keyword evidence="2" id="KW-0805">Transcription regulation</keyword>
<evidence type="ECO:0000256" key="2">
    <source>
        <dbReference type="ARBA" id="ARBA00023015"/>
    </source>
</evidence>
<comment type="similarity">
    <text evidence="1">Belongs to the LysR transcriptional regulatory family.</text>
</comment>
<keyword evidence="7" id="KW-1185">Reference proteome</keyword>
<keyword evidence="3 6" id="KW-0238">DNA-binding</keyword>
<dbReference type="Proteomes" id="UP000643525">
    <property type="component" value="Unassembled WGS sequence"/>
</dbReference>
<dbReference type="InterPro" id="IPR036388">
    <property type="entry name" value="WH-like_DNA-bd_sf"/>
</dbReference>
<dbReference type="InterPro" id="IPR000847">
    <property type="entry name" value="LysR_HTH_N"/>
</dbReference>
<dbReference type="RefSeq" id="WP_192596029.1">
    <property type="nucleotide sequence ID" value="NZ_BAAALJ010000013.1"/>
</dbReference>